<keyword evidence="1 2" id="KW-0238">DNA-binding</keyword>
<dbReference type="InterPro" id="IPR009057">
    <property type="entry name" value="Homeodomain-like_sf"/>
</dbReference>
<dbReference type="InterPro" id="IPR050109">
    <property type="entry name" value="HTH-type_TetR-like_transc_reg"/>
</dbReference>
<feature type="domain" description="HTH tetR-type" evidence="3">
    <location>
        <begin position="1"/>
        <end position="61"/>
    </location>
</feature>
<dbReference type="GO" id="GO:0000976">
    <property type="term" value="F:transcription cis-regulatory region binding"/>
    <property type="evidence" value="ECO:0007669"/>
    <property type="project" value="TreeGrafter"/>
</dbReference>
<accession>A0A917VXS9</accession>
<dbReference type="GO" id="GO:0003700">
    <property type="term" value="F:DNA-binding transcription factor activity"/>
    <property type="evidence" value="ECO:0007669"/>
    <property type="project" value="TreeGrafter"/>
</dbReference>
<evidence type="ECO:0000259" key="3">
    <source>
        <dbReference type="PROSITE" id="PS50977"/>
    </source>
</evidence>
<organism evidence="4 5">
    <name type="scientific">Nocardia jinanensis</name>
    <dbReference type="NCBI Taxonomy" id="382504"/>
    <lineage>
        <taxon>Bacteria</taxon>
        <taxon>Bacillati</taxon>
        <taxon>Actinomycetota</taxon>
        <taxon>Actinomycetes</taxon>
        <taxon>Mycobacteriales</taxon>
        <taxon>Nocardiaceae</taxon>
        <taxon>Nocardia</taxon>
    </lineage>
</organism>
<dbReference type="Gene3D" id="1.10.357.10">
    <property type="entry name" value="Tetracycline Repressor, domain 2"/>
    <property type="match status" value="1"/>
</dbReference>
<dbReference type="Proteomes" id="UP000638263">
    <property type="component" value="Unassembled WGS sequence"/>
</dbReference>
<dbReference type="RefSeq" id="WP_058853402.1">
    <property type="nucleotide sequence ID" value="NZ_BMMH01000015.1"/>
</dbReference>
<dbReference type="PROSITE" id="PS50977">
    <property type="entry name" value="HTH_TETR_2"/>
    <property type="match status" value="1"/>
</dbReference>
<dbReference type="Pfam" id="PF00440">
    <property type="entry name" value="TetR_N"/>
    <property type="match status" value="1"/>
</dbReference>
<evidence type="ECO:0000313" key="5">
    <source>
        <dbReference type="Proteomes" id="UP000638263"/>
    </source>
</evidence>
<dbReference type="SUPFAM" id="SSF48498">
    <property type="entry name" value="Tetracyclin repressor-like, C-terminal domain"/>
    <property type="match status" value="1"/>
</dbReference>
<dbReference type="PANTHER" id="PTHR30055">
    <property type="entry name" value="HTH-TYPE TRANSCRIPTIONAL REGULATOR RUTR"/>
    <property type="match status" value="1"/>
</dbReference>
<dbReference type="InterPro" id="IPR036271">
    <property type="entry name" value="Tet_transcr_reg_TetR-rel_C_sf"/>
</dbReference>
<sequence length="194" mass="21070">MGNKEDLLAAARTCIYERGFAATTARDIATTAGVSLAAIGYHFGSKDRLLTEAFTDETGRVIGDDLERRIRATAGQSPGEAFPRIWDGIAELFDRNREVLVASMENLVRIYRTPSERPRMGEMSEIAVSEIADLIAESYPELDGSRARAVAELYFVLLNGLVMQWMSNPDAAVPSGARLGEALNALTAEKGSGR</sequence>
<evidence type="ECO:0000256" key="2">
    <source>
        <dbReference type="PROSITE-ProRule" id="PRU00335"/>
    </source>
</evidence>
<reference evidence="4" key="2">
    <citation type="submission" date="2020-09" db="EMBL/GenBank/DDBJ databases">
        <authorList>
            <person name="Sun Q."/>
            <person name="Zhou Y."/>
        </authorList>
    </citation>
    <scope>NUCLEOTIDE SEQUENCE</scope>
    <source>
        <strain evidence="4">CGMCC 4.3508</strain>
    </source>
</reference>
<reference evidence="4" key="1">
    <citation type="journal article" date="2014" name="Int. J. Syst. Evol. Microbiol.">
        <title>Complete genome sequence of Corynebacterium casei LMG S-19264T (=DSM 44701T), isolated from a smear-ripened cheese.</title>
        <authorList>
            <consortium name="US DOE Joint Genome Institute (JGI-PGF)"/>
            <person name="Walter F."/>
            <person name="Albersmeier A."/>
            <person name="Kalinowski J."/>
            <person name="Ruckert C."/>
        </authorList>
    </citation>
    <scope>NUCLEOTIDE SEQUENCE</scope>
    <source>
        <strain evidence="4">CGMCC 4.3508</strain>
    </source>
</reference>
<evidence type="ECO:0000256" key="1">
    <source>
        <dbReference type="ARBA" id="ARBA00023125"/>
    </source>
</evidence>
<dbReference type="PRINTS" id="PR00455">
    <property type="entry name" value="HTHTETR"/>
</dbReference>
<dbReference type="EMBL" id="BMMH01000015">
    <property type="protein sequence ID" value="GGL33958.1"/>
    <property type="molecule type" value="Genomic_DNA"/>
</dbReference>
<proteinExistence type="predicted"/>
<dbReference type="AlphaFoldDB" id="A0A917VXS9"/>
<feature type="DNA-binding region" description="H-T-H motif" evidence="2">
    <location>
        <begin position="24"/>
        <end position="43"/>
    </location>
</feature>
<protein>
    <submittedName>
        <fullName evidence="4">TetR family transcriptional regulator</fullName>
    </submittedName>
</protein>
<gene>
    <name evidence="4" type="primary">acrR</name>
    <name evidence="4" type="ORF">GCM10011588_55940</name>
</gene>
<name>A0A917VXS9_9NOCA</name>
<comment type="caution">
    <text evidence="4">The sequence shown here is derived from an EMBL/GenBank/DDBJ whole genome shotgun (WGS) entry which is preliminary data.</text>
</comment>
<evidence type="ECO:0000313" key="4">
    <source>
        <dbReference type="EMBL" id="GGL33958.1"/>
    </source>
</evidence>
<dbReference type="PANTHER" id="PTHR30055:SF219">
    <property type="entry name" value="TRANSCRIPTIONAL REGULATORY PROTEIN"/>
    <property type="match status" value="1"/>
</dbReference>
<keyword evidence="5" id="KW-1185">Reference proteome</keyword>
<dbReference type="SUPFAM" id="SSF46689">
    <property type="entry name" value="Homeodomain-like"/>
    <property type="match status" value="1"/>
</dbReference>
<dbReference type="InterPro" id="IPR001647">
    <property type="entry name" value="HTH_TetR"/>
</dbReference>